<dbReference type="Gene3D" id="3.40.50.2300">
    <property type="match status" value="2"/>
</dbReference>
<dbReference type="InterPro" id="IPR050555">
    <property type="entry name" value="Bact_Solute-Bind_Prot2"/>
</dbReference>
<dbReference type="InterPro" id="IPR028082">
    <property type="entry name" value="Peripla_BP_I"/>
</dbReference>
<dbReference type="EMBL" id="AQQZ01000006">
    <property type="protein sequence ID" value="KNG93072.1"/>
    <property type="molecule type" value="Genomic_DNA"/>
</dbReference>
<dbReference type="PANTHER" id="PTHR30036">
    <property type="entry name" value="D-XYLOSE-BINDING PERIPLASMIC PROTEIN"/>
    <property type="match status" value="1"/>
</dbReference>
<comment type="subcellular location">
    <subcellularLocation>
        <location evidence="1">Periplasm</location>
    </subcellularLocation>
</comment>
<accession>A0A0L1JMY8</accession>
<comment type="caution">
    <text evidence="5">The sequence shown here is derived from an EMBL/GenBank/DDBJ whole genome shotgun (WGS) entry which is preliminary data.</text>
</comment>
<dbReference type="Proteomes" id="UP000036938">
    <property type="component" value="Unassembled WGS sequence"/>
</dbReference>
<comment type="similarity">
    <text evidence="2">Belongs to the bacterial solute-binding protein 2 family.</text>
</comment>
<proteinExistence type="inferred from homology"/>
<feature type="domain" description="Periplasmic binding protein" evidence="4">
    <location>
        <begin position="32"/>
        <end position="272"/>
    </location>
</feature>
<evidence type="ECO:0000259" key="4">
    <source>
        <dbReference type="Pfam" id="PF13407"/>
    </source>
</evidence>
<feature type="signal peptide" evidence="3">
    <location>
        <begin position="1"/>
        <end position="23"/>
    </location>
</feature>
<evidence type="ECO:0000256" key="1">
    <source>
        <dbReference type="ARBA" id="ARBA00004418"/>
    </source>
</evidence>
<dbReference type="AlphaFoldDB" id="A0A0L1JMY8"/>
<dbReference type="OrthoDB" id="257716at2"/>
<evidence type="ECO:0000313" key="5">
    <source>
        <dbReference type="EMBL" id="KNG93072.1"/>
    </source>
</evidence>
<evidence type="ECO:0000256" key="2">
    <source>
        <dbReference type="ARBA" id="ARBA00007639"/>
    </source>
</evidence>
<keyword evidence="3" id="KW-0732">Signal</keyword>
<dbReference type="Pfam" id="PF13407">
    <property type="entry name" value="Peripla_BP_4"/>
    <property type="match status" value="1"/>
</dbReference>
<reference evidence="5 6" key="1">
    <citation type="journal article" date="2015" name="Int. J. Syst. Evol. Microbiol.">
        <title>Aestuariivita atlantica sp. nov., isolated from deep sea sediment of the Atlantic Ocean.</title>
        <authorList>
            <person name="Li G."/>
            <person name="Lai Q."/>
            <person name="Du Y."/>
            <person name="Liu X."/>
            <person name="Sun F."/>
            <person name="Shao Z."/>
        </authorList>
    </citation>
    <scope>NUCLEOTIDE SEQUENCE [LARGE SCALE GENOMIC DNA]</scope>
    <source>
        <strain evidence="5 6">22II-S11-z3</strain>
    </source>
</reference>
<dbReference type="RefSeq" id="WP_082176336.1">
    <property type="nucleotide sequence ID" value="NZ_AQQZ01000006.1"/>
</dbReference>
<sequence>MTNFLKKAALAVAMSAVASMAAADGHGERYVMITHTQGTDPFWPVVEKGGRDAAAAIGATLEYNFDVSGDMAAMAALIEAAAASEPDGIIVSLPDADALGPAIKAAVADGIPVVTMNSGLESSKELGALMHVGQPERLAGEAAGGRAKAEGVTKGLCLNQEAFNTALVDRCEGYFAGLGGDLNMIDVSNDPAQIETRTAAALEADESIDGVLAVGPHVCEAATKAIEAVGADVHLACFDLSPGVMDMIEDGRASFTIDQQQRLQGYMPVIVLHLYNTAAGLLPGNNIASGPGFVDKSNAAAVKALAGIDR</sequence>
<evidence type="ECO:0000313" key="6">
    <source>
        <dbReference type="Proteomes" id="UP000036938"/>
    </source>
</evidence>
<keyword evidence="6" id="KW-1185">Reference proteome</keyword>
<dbReference type="GO" id="GO:0030246">
    <property type="term" value="F:carbohydrate binding"/>
    <property type="evidence" value="ECO:0007669"/>
    <property type="project" value="TreeGrafter"/>
</dbReference>
<dbReference type="PANTHER" id="PTHR30036:SF7">
    <property type="entry name" value="ABC TRANSPORTER PERIPLASMIC-BINDING PROTEIN YPHF"/>
    <property type="match status" value="1"/>
</dbReference>
<organism evidence="5 6">
    <name type="scientific">Pseudaestuariivita atlantica</name>
    <dbReference type="NCBI Taxonomy" id="1317121"/>
    <lineage>
        <taxon>Bacteria</taxon>
        <taxon>Pseudomonadati</taxon>
        <taxon>Pseudomonadota</taxon>
        <taxon>Alphaproteobacteria</taxon>
        <taxon>Rhodobacterales</taxon>
        <taxon>Paracoccaceae</taxon>
        <taxon>Pseudaestuariivita</taxon>
    </lineage>
</organism>
<dbReference type="SUPFAM" id="SSF53822">
    <property type="entry name" value="Periplasmic binding protein-like I"/>
    <property type="match status" value="1"/>
</dbReference>
<feature type="chain" id="PRO_5005554077" evidence="3">
    <location>
        <begin position="24"/>
        <end position="310"/>
    </location>
</feature>
<dbReference type="PATRIC" id="fig|1317121.7.peg.3573"/>
<gene>
    <name evidence="5" type="ORF">ATO11_14245</name>
</gene>
<evidence type="ECO:0000256" key="3">
    <source>
        <dbReference type="SAM" id="SignalP"/>
    </source>
</evidence>
<dbReference type="STRING" id="1317121.ATO11_14245"/>
<name>A0A0L1JMY8_9RHOB</name>
<dbReference type="InterPro" id="IPR025997">
    <property type="entry name" value="SBP_2_dom"/>
</dbReference>
<protein>
    <submittedName>
        <fullName evidence="5">LacI family transcriptional regulator</fullName>
    </submittedName>
</protein>
<dbReference type="GO" id="GO:0030288">
    <property type="term" value="C:outer membrane-bounded periplasmic space"/>
    <property type="evidence" value="ECO:0007669"/>
    <property type="project" value="TreeGrafter"/>
</dbReference>